<keyword evidence="3 5" id="KW-1133">Transmembrane helix</keyword>
<evidence type="ECO:0000259" key="6">
    <source>
        <dbReference type="Pfam" id="PF03798"/>
    </source>
</evidence>
<evidence type="ECO:0000256" key="3">
    <source>
        <dbReference type="ARBA" id="ARBA00022989"/>
    </source>
</evidence>
<name>A0AAD7BXX0_MYCRO</name>
<keyword evidence="4 5" id="KW-0472">Membrane</keyword>
<dbReference type="InterPro" id="IPR006634">
    <property type="entry name" value="TLC-dom"/>
</dbReference>
<gene>
    <name evidence="7" type="ORF">B0H17DRAFT_1217467</name>
</gene>
<sequence length="345" mass="38603">MSLWLRWAVSHMHALALLALPPLLALSVQLLLPLLSTLRPARNPILSFFLLLHPVPPPVRAATSVYFPFPRLSASSPMGSTGPQLYTKGPGDLVLLAWSVVLFSLLRLCSRTMRFRCLRVTKEGKLLRFGEQGYAVCYWAVFGAWGVYNMSTIRAFWFRTSFFWADYPHTHLSASMKRYYLSQIAYWLQQALVRAFLLRVYRLRVARGRGQRSACGGHIWSELVCGLLVARPSSHPASVPSSACILAALLSLSVAPCRLSFLLSCLALWQPPSSHPGSLRLSPLLRCTFRVHIPVLRLVFWFGSAIARARRSGFRRPSLPTRALRTGRASAESFADSTSFPVYIA</sequence>
<dbReference type="Proteomes" id="UP001221757">
    <property type="component" value="Unassembled WGS sequence"/>
</dbReference>
<evidence type="ECO:0000313" key="7">
    <source>
        <dbReference type="EMBL" id="KAJ7633733.1"/>
    </source>
</evidence>
<comment type="caution">
    <text evidence="7">The sequence shown here is derived from an EMBL/GenBank/DDBJ whole genome shotgun (WGS) entry which is preliminary data.</text>
</comment>
<organism evidence="7 8">
    <name type="scientific">Mycena rosella</name>
    <name type="common">Pink bonnet</name>
    <name type="synonym">Agaricus rosellus</name>
    <dbReference type="NCBI Taxonomy" id="1033263"/>
    <lineage>
        <taxon>Eukaryota</taxon>
        <taxon>Fungi</taxon>
        <taxon>Dikarya</taxon>
        <taxon>Basidiomycota</taxon>
        <taxon>Agaricomycotina</taxon>
        <taxon>Agaricomycetes</taxon>
        <taxon>Agaricomycetidae</taxon>
        <taxon>Agaricales</taxon>
        <taxon>Marasmiineae</taxon>
        <taxon>Mycenaceae</taxon>
        <taxon>Mycena</taxon>
    </lineage>
</organism>
<dbReference type="AlphaFoldDB" id="A0AAD7BXX0"/>
<keyword evidence="8" id="KW-1185">Reference proteome</keyword>
<evidence type="ECO:0000256" key="1">
    <source>
        <dbReference type="ARBA" id="ARBA00004141"/>
    </source>
</evidence>
<evidence type="ECO:0000256" key="2">
    <source>
        <dbReference type="ARBA" id="ARBA00022692"/>
    </source>
</evidence>
<accession>A0AAD7BXX0</accession>
<feature type="transmembrane region" description="Helical" evidence="5">
    <location>
        <begin position="93"/>
        <end position="109"/>
    </location>
</feature>
<protein>
    <recommendedName>
        <fullName evidence="6">TLC domain-containing protein</fullName>
    </recommendedName>
</protein>
<dbReference type="GO" id="GO:0016020">
    <property type="term" value="C:membrane"/>
    <property type="evidence" value="ECO:0007669"/>
    <property type="project" value="UniProtKB-SubCell"/>
</dbReference>
<keyword evidence="2 5" id="KW-0812">Transmembrane</keyword>
<feature type="domain" description="TLC" evidence="6">
    <location>
        <begin position="128"/>
        <end position="195"/>
    </location>
</feature>
<proteinExistence type="predicted"/>
<feature type="transmembrane region" description="Helical" evidence="5">
    <location>
        <begin position="129"/>
        <end position="148"/>
    </location>
</feature>
<evidence type="ECO:0000256" key="5">
    <source>
        <dbReference type="SAM" id="Phobius"/>
    </source>
</evidence>
<dbReference type="EMBL" id="JARKIE010000486">
    <property type="protein sequence ID" value="KAJ7633733.1"/>
    <property type="molecule type" value="Genomic_DNA"/>
</dbReference>
<dbReference type="Pfam" id="PF03798">
    <property type="entry name" value="TRAM_LAG1_CLN8"/>
    <property type="match status" value="1"/>
</dbReference>
<evidence type="ECO:0000256" key="4">
    <source>
        <dbReference type="ARBA" id="ARBA00023136"/>
    </source>
</evidence>
<comment type="subcellular location">
    <subcellularLocation>
        <location evidence="1">Membrane</location>
        <topology evidence="1">Multi-pass membrane protein</topology>
    </subcellularLocation>
</comment>
<reference evidence="7" key="1">
    <citation type="submission" date="2023-03" db="EMBL/GenBank/DDBJ databases">
        <title>Massive genome expansion in bonnet fungi (Mycena s.s.) driven by repeated elements and novel gene families across ecological guilds.</title>
        <authorList>
            <consortium name="Lawrence Berkeley National Laboratory"/>
            <person name="Harder C.B."/>
            <person name="Miyauchi S."/>
            <person name="Viragh M."/>
            <person name="Kuo A."/>
            <person name="Thoen E."/>
            <person name="Andreopoulos B."/>
            <person name="Lu D."/>
            <person name="Skrede I."/>
            <person name="Drula E."/>
            <person name="Henrissat B."/>
            <person name="Morin E."/>
            <person name="Kohler A."/>
            <person name="Barry K."/>
            <person name="LaButti K."/>
            <person name="Morin E."/>
            <person name="Salamov A."/>
            <person name="Lipzen A."/>
            <person name="Mereny Z."/>
            <person name="Hegedus B."/>
            <person name="Baldrian P."/>
            <person name="Stursova M."/>
            <person name="Weitz H."/>
            <person name="Taylor A."/>
            <person name="Grigoriev I.V."/>
            <person name="Nagy L.G."/>
            <person name="Martin F."/>
            <person name="Kauserud H."/>
        </authorList>
    </citation>
    <scope>NUCLEOTIDE SEQUENCE</scope>
    <source>
        <strain evidence="7">CBHHK067</strain>
    </source>
</reference>
<evidence type="ECO:0000313" key="8">
    <source>
        <dbReference type="Proteomes" id="UP001221757"/>
    </source>
</evidence>